<evidence type="ECO:0000313" key="1">
    <source>
        <dbReference type="EMBL" id="CAF4458373.1"/>
    </source>
</evidence>
<reference evidence="1" key="1">
    <citation type="submission" date="2021-02" db="EMBL/GenBank/DDBJ databases">
        <authorList>
            <person name="Nowell W R."/>
        </authorList>
    </citation>
    <scope>NUCLEOTIDE SEQUENCE</scope>
</reference>
<protein>
    <submittedName>
        <fullName evidence="1">Uncharacterized protein</fullName>
    </submittedName>
</protein>
<comment type="caution">
    <text evidence="1">The sequence shown here is derived from an EMBL/GenBank/DDBJ whole genome shotgun (WGS) entry which is preliminary data.</text>
</comment>
<proteinExistence type="predicted"/>
<dbReference type="Proteomes" id="UP000676336">
    <property type="component" value="Unassembled WGS sequence"/>
</dbReference>
<gene>
    <name evidence="1" type="ORF">SMN809_LOCUS33052</name>
</gene>
<accession>A0A8S2WSB7</accession>
<organism evidence="1 2">
    <name type="scientific">Rotaria magnacalcarata</name>
    <dbReference type="NCBI Taxonomy" id="392030"/>
    <lineage>
        <taxon>Eukaryota</taxon>
        <taxon>Metazoa</taxon>
        <taxon>Spiralia</taxon>
        <taxon>Gnathifera</taxon>
        <taxon>Rotifera</taxon>
        <taxon>Eurotatoria</taxon>
        <taxon>Bdelloidea</taxon>
        <taxon>Philodinida</taxon>
        <taxon>Philodinidae</taxon>
        <taxon>Rotaria</taxon>
    </lineage>
</organism>
<evidence type="ECO:0000313" key="2">
    <source>
        <dbReference type="Proteomes" id="UP000676336"/>
    </source>
</evidence>
<feature type="non-terminal residue" evidence="1">
    <location>
        <position position="67"/>
    </location>
</feature>
<dbReference type="AlphaFoldDB" id="A0A8S2WSB7"/>
<sequence length="67" mass="7518">MSLFHRQVLTDLQQKLNNLQANINNNQRPLGAGQQVVTSNVDGTVVNEIREIVKMIKSETNTLVQKS</sequence>
<name>A0A8S2WSB7_9BILA</name>
<dbReference type="EMBL" id="CAJOBI010071092">
    <property type="protein sequence ID" value="CAF4458373.1"/>
    <property type="molecule type" value="Genomic_DNA"/>
</dbReference>